<sequence length="417" mass="46364">MDESPLQHIGASVSQSWVRIPIKAIAVYMVLYFEFSVEITVLFFATIVGSELLEFLVHRYVTRNPLRRDLMAHVLGFSNVVFALFLLFITNLITTEVSLLLFPIIISVSITSGLVGGIFAGLTSAFFYLVSTQPELDAFDPMFRALMFVAVGIISGVVSESNLQNQISNIKLKDHLGMRGTTTDLKEDFLSIASHYLRSPLTALKGYFEQFEQTKQTPEQTHILTGLQANIERIDVVNETIFKVIDFEAHNASLSLSNTKVIELVQELVETFSIRAAKRGVILSFTPGKDADAVLRIDAAKIRTALANLIDNAITYSKANATVEITYLSHKQQAIFSITDYGKGIQSDQISLLFEPFLKLDVLNMTSQGMGLGLFFTKRIIELHDGTIDVRSVLGEKTTFTITLPKETTQTFLEEIG</sequence>
<evidence type="ECO:0000259" key="7">
    <source>
        <dbReference type="PROSITE" id="PS50109"/>
    </source>
</evidence>
<evidence type="ECO:0000256" key="1">
    <source>
        <dbReference type="ARBA" id="ARBA00000085"/>
    </source>
</evidence>
<feature type="transmembrane region" description="Helical" evidence="6">
    <location>
        <begin position="142"/>
        <end position="159"/>
    </location>
</feature>
<evidence type="ECO:0000256" key="3">
    <source>
        <dbReference type="ARBA" id="ARBA00022553"/>
    </source>
</evidence>
<dbReference type="InterPro" id="IPR004358">
    <property type="entry name" value="Sig_transdc_His_kin-like_C"/>
</dbReference>
<feature type="domain" description="Histidine kinase" evidence="7">
    <location>
        <begin position="192"/>
        <end position="408"/>
    </location>
</feature>
<keyword evidence="5" id="KW-0418">Kinase</keyword>
<dbReference type="SUPFAM" id="SSF47384">
    <property type="entry name" value="Homodimeric domain of signal transducing histidine kinase"/>
    <property type="match status" value="1"/>
</dbReference>
<name>A0A2M7TJ77_UNCKA</name>
<dbReference type="PANTHER" id="PTHR43547">
    <property type="entry name" value="TWO-COMPONENT HISTIDINE KINASE"/>
    <property type="match status" value="1"/>
</dbReference>
<dbReference type="Pfam" id="PF00512">
    <property type="entry name" value="HisKA"/>
    <property type="match status" value="1"/>
</dbReference>
<evidence type="ECO:0000256" key="6">
    <source>
        <dbReference type="SAM" id="Phobius"/>
    </source>
</evidence>
<keyword evidence="6" id="KW-0812">Transmembrane</keyword>
<reference evidence="9" key="1">
    <citation type="submission" date="2017-09" db="EMBL/GenBank/DDBJ databases">
        <title>Depth-based differentiation of microbial function through sediment-hosted aquifers and enrichment of novel symbionts in the deep terrestrial subsurface.</title>
        <authorList>
            <person name="Probst A.J."/>
            <person name="Ladd B."/>
            <person name="Jarett J.K."/>
            <person name="Geller-Mcgrath D.E."/>
            <person name="Sieber C.M.K."/>
            <person name="Emerson J.B."/>
            <person name="Anantharaman K."/>
            <person name="Thomas B.C."/>
            <person name="Malmstrom R."/>
            <person name="Stieglmeier M."/>
            <person name="Klingl A."/>
            <person name="Woyke T."/>
            <person name="Ryan C.M."/>
            <person name="Banfield J.F."/>
        </authorList>
    </citation>
    <scope>NUCLEOTIDE SEQUENCE [LARGE SCALE GENOMIC DNA]</scope>
</reference>
<dbReference type="PROSITE" id="PS50109">
    <property type="entry name" value="HIS_KIN"/>
    <property type="match status" value="1"/>
</dbReference>
<keyword evidence="4" id="KW-0808">Transferase</keyword>
<dbReference type="InterPro" id="IPR003661">
    <property type="entry name" value="HisK_dim/P_dom"/>
</dbReference>
<dbReference type="Pfam" id="PF02518">
    <property type="entry name" value="HATPase_c"/>
    <property type="match status" value="1"/>
</dbReference>
<dbReference type="EC" id="2.7.13.3" evidence="2"/>
<evidence type="ECO:0000256" key="5">
    <source>
        <dbReference type="ARBA" id="ARBA00022777"/>
    </source>
</evidence>
<dbReference type="Gene3D" id="1.10.287.130">
    <property type="match status" value="1"/>
</dbReference>
<keyword evidence="6" id="KW-0472">Membrane</keyword>
<evidence type="ECO:0000313" key="9">
    <source>
        <dbReference type="Proteomes" id="UP000228920"/>
    </source>
</evidence>
<protein>
    <recommendedName>
        <fullName evidence="2">histidine kinase</fullName>
        <ecNumber evidence="2">2.7.13.3</ecNumber>
    </recommendedName>
</protein>
<comment type="catalytic activity">
    <reaction evidence="1">
        <text>ATP + protein L-histidine = ADP + protein N-phospho-L-histidine.</text>
        <dbReference type="EC" id="2.7.13.3"/>
    </reaction>
</comment>
<keyword evidence="6" id="KW-1133">Transmembrane helix</keyword>
<dbReference type="AlphaFoldDB" id="A0A2M7TJ77"/>
<keyword evidence="3" id="KW-0597">Phosphoprotein</keyword>
<dbReference type="InterPro" id="IPR003594">
    <property type="entry name" value="HATPase_dom"/>
</dbReference>
<dbReference type="SMART" id="SM00388">
    <property type="entry name" value="HisKA"/>
    <property type="match status" value="1"/>
</dbReference>
<dbReference type="InterPro" id="IPR036097">
    <property type="entry name" value="HisK_dim/P_sf"/>
</dbReference>
<dbReference type="CDD" id="cd00075">
    <property type="entry name" value="HATPase"/>
    <property type="match status" value="1"/>
</dbReference>
<organism evidence="8 9">
    <name type="scientific">candidate division WWE3 bacterium CG_4_10_14_0_2_um_filter_41_14</name>
    <dbReference type="NCBI Taxonomy" id="1975072"/>
    <lineage>
        <taxon>Bacteria</taxon>
        <taxon>Katanobacteria</taxon>
    </lineage>
</organism>
<dbReference type="FunFam" id="3.30.565.10:FF:000006">
    <property type="entry name" value="Sensor histidine kinase WalK"/>
    <property type="match status" value="1"/>
</dbReference>
<dbReference type="EMBL" id="PFNL01000093">
    <property type="protein sequence ID" value="PIZ46528.1"/>
    <property type="molecule type" value="Genomic_DNA"/>
</dbReference>
<feature type="transmembrane region" description="Helical" evidence="6">
    <location>
        <begin position="70"/>
        <end position="93"/>
    </location>
</feature>
<dbReference type="Proteomes" id="UP000228920">
    <property type="component" value="Unassembled WGS sequence"/>
</dbReference>
<feature type="transmembrane region" description="Helical" evidence="6">
    <location>
        <begin position="99"/>
        <end position="130"/>
    </location>
</feature>
<dbReference type="GO" id="GO:0000155">
    <property type="term" value="F:phosphorelay sensor kinase activity"/>
    <property type="evidence" value="ECO:0007669"/>
    <property type="project" value="InterPro"/>
</dbReference>
<evidence type="ECO:0000313" key="8">
    <source>
        <dbReference type="EMBL" id="PIZ46528.1"/>
    </source>
</evidence>
<dbReference type="CDD" id="cd00082">
    <property type="entry name" value="HisKA"/>
    <property type="match status" value="1"/>
</dbReference>
<dbReference type="Gene3D" id="3.30.565.10">
    <property type="entry name" value="Histidine kinase-like ATPase, C-terminal domain"/>
    <property type="match status" value="1"/>
</dbReference>
<proteinExistence type="predicted"/>
<dbReference type="SMART" id="SM00387">
    <property type="entry name" value="HATPase_c"/>
    <property type="match status" value="1"/>
</dbReference>
<accession>A0A2M7TJ77</accession>
<dbReference type="PRINTS" id="PR00344">
    <property type="entry name" value="BCTRLSENSOR"/>
</dbReference>
<comment type="caution">
    <text evidence="8">The sequence shown here is derived from an EMBL/GenBank/DDBJ whole genome shotgun (WGS) entry which is preliminary data.</text>
</comment>
<dbReference type="SUPFAM" id="SSF55874">
    <property type="entry name" value="ATPase domain of HSP90 chaperone/DNA topoisomerase II/histidine kinase"/>
    <property type="match status" value="1"/>
</dbReference>
<feature type="transmembrane region" description="Helical" evidence="6">
    <location>
        <begin position="25"/>
        <end position="49"/>
    </location>
</feature>
<evidence type="ECO:0000256" key="4">
    <source>
        <dbReference type="ARBA" id="ARBA00022679"/>
    </source>
</evidence>
<dbReference type="PANTHER" id="PTHR43547:SF2">
    <property type="entry name" value="HYBRID SIGNAL TRANSDUCTION HISTIDINE KINASE C"/>
    <property type="match status" value="1"/>
</dbReference>
<evidence type="ECO:0000256" key="2">
    <source>
        <dbReference type="ARBA" id="ARBA00012438"/>
    </source>
</evidence>
<dbReference type="InterPro" id="IPR036890">
    <property type="entry name" value="HATPase_C_sf"/>
</dbReference>
<gene>
    <name evidence="8" type="ORF">COY32_03085</name>
</gene>
<dbReference type="InterPro" id="IPR005467">
    <property type="entry name" value="His_kinase_dom"/>
</dbReference>